<dbReference type="Proteomes" id="UP001343492">
    <property type="component" value="Unassembled WGS sequence"/>
</dbReference>
<sequence length="334" mass="37212">MASSKVPAGITRFWGSSLGWPSWIFEGTSFAGPQSLTRKIALIDDLRLLANLLHHVGEPRLVEMMLEWPRYPGEAIVLAAPDLKAAIWSRSDSIDLQNAPISVSVRSERDADVVEVSLHPELGPFRPIYEQVVLVLYFLIVRSFIGMTHTSASDLSEISIRQVHSGPIIAELLPCKVLQASSEASMAIPARLLSHSNPDFDPATWTMPVGPRPRGILPRTRRRPVDAKTIADAIRTSMTDFGRVPQLVDIARLHDLSERTLARNLANSGTSFRELLDQTRMELGKELLLHSDLPVHGVAERLGYSEASAFVRSFNRQFSVSPAKWRKGQRPEFR</sequence>
<name>A0ABU7GEI2_9SPHN</name>
<dbReference type="PROSITE" id="PS01124">
    <property type="entry name" value="HTH_ARAC_FAMILY_2"/>
    <property type="match status" value="1"/>
</dbReference>
<dbReference type="Pfam" id="PF12833">
    <property type="entry name" value="HTH_18"/>
    <property type="match status" value="1"/>
</dbReference>
<dbReference type="Gene3D" id="1.10.10.60">
    <property type="entry name" value="Homeodomain-like"/>
    <property type="match status" value="1"/>
</dbReference>
<dbReference type="PANTHER" id="PTHR47894">
    <property type="entry name" value="HTH-TYPE TRANSCRIPTIONAL REGULATOR GADX"/>
    <property type="match status" value="1"/>
</dbReference>
<keyword evidence="6" id="KW-1185">Reference proteome</keyword>
<protein>
    <submittedName>
        <fullName evidence="5">AraC family transcriptional regulator</fullName>
    </submittedName>
</protein>
<comment type="caution">
    <text evidence="5">The sequence shown here is derived from an EMBL/GenBank/DDBJ whole genome shotgun (WGS) entry which is preliminary data.</text>
</comment>
<keyword evidence="1" id="KW-0805">Transcription regulation</keyword>
<proteinExistence type="predicted"/>
<evidence type="ECO:0000313" key="6">
    <source>
        <dbReference type="Proteomes" id="UP001343492"/>
    </source>
</evidence>
<evidence type="ECO:0000256" key="1">
    <source>
        <dbReference type="ARBA" id="ARBA00023015"/>
    </source>
</evidence>
<accession>A0ABU7GEI2</accession>
<dbReference type="InterPro" id="IPR009057">
    <property type="entry name" value="Homeodomain-like_sf"/>
</dbReference>
<reference evidence="5 6" key="1">
    <citation type="submission" date="2024-01" db="EMBL/GenBank/DDBJ databases">
        <title>The genome sequence of Erythrobacteraceae sp. strain 1XM1-14.</title>
        <authorList>
            <person name="Liu Y."/>
        </authorList>
    </citation>
    <scope>NUCLEOTIDE SEQUENCE [LARGE SCALE GENOMIC DNA]</scope>
    <source>
        <strain evidence="5 6">1XM1-14</strain>
    </source>
</reference>
<feature type="domain" description="HTH araC/xylS-type" evidence="4">
    <location>
        <begin position="228"/>
        <end position="328"/>
    </location>
</feature>
<evidence type="ECO:0000256" key="2">
    <source>
        <dbReference type="ARBA" id="ARBA00023125"/>
    </source>
</evidence>
<dbReference type="PANTHER" id="PTHR47894:SF1">
    <property type="entry name" value="HTH-TYPE TRANSCRIPTIONAL REGULATOR VQSM"/>
    <property type="match status" value="1"/>
</dbReference>
<dbReference type="SMART" id="SM00342">
    <property type="entry name" value="HTH_ARAC"/>
    <property type="match status" value="1"/>
</dbReference>
<keyword evidence="2" id="KW-0238">DNA-binding</keyword>
<keyword evidence="3" id="KW-0804">Transcription</keyword>
<dbReference type="InterPro" id="IPR018062">
    <property type="entry name" value="HTH_AraC-typ_CS"/>
</dbReference>
<evidence type="ECO:0000313" key="5">
    <source>
        <dbReference type="EMBL" id="MEE1877409.1"/>
    </source>
</evidence>
<evidence type="ECO:0000259" key="4">
    <source>
        <dbReference type="PROSITE" id="PS01124"/>
    </source>
</evidence>
<dbReference type="InterPro" id="IPR018060">
    <property type="entry name" value="HTH_AraC"/>
</dbReference>
<dbReference type="SUPFAM" id="SSF46689">
    <property type="entry name" value="Homeodomain-like"/>
    <property type="match status" value="1"/>
</dbReference>
<evidence type="ECO:0000256" key="3">
    <source>
        <dbReference type="ARBA" id="ARBA00023163"/>
    </source>
</evidence>
<gene>
    <name evidence="5" type="ORF">VRS74_06885</name>
</gene>
<dbReference type="PROSITE" id="PS00041">
    <property type="entry name" value="HTH_ARAC_FAMILY_1"/>
    <property type="match status" value="1"/>
</dbReference>
<organism evidence="5 6">
    <name type="scientific">Altererythrobacter litoralis</name>
    <dbReference type="NCBI Taxonomy" id="3113904"/>
    <lineage>
        <taxon>Bacteria</taxon>
        <taxon>Pseudomonadati</taxon>
        <taxon>Pseudomonadota</taxon>
        <taxon>Alphaproteobacteria</taxon>
        <taxon>Sphingomonadales</taxon>
        <taxon>Erythrobacteraceae</taxon>
        <taxon>Altererythrobacter</taxon>
    </lineage>
</organism>
<dbReference type="RefSeq" id="WP_354144511.1">
    <property type="nucleotide sequence ID" value="NZ_JAZDQV010000005.1"/>
</dbReference>
<dbReference type="EMBL" id="JAZDQV010000005">
    <property type="protein sequence ID" value="MEE1877409.1"/>
    <property type="molecule type" value="Genomic_DNA"/>
</dbReference>